<dbReference type="PANTHER" id="PTHR24320">
    <property type="entry name" value="RETINOL DEHYDROGENASE"/>
    <property type="match status" value="1"/>
</dbReference>
<dbReference type="AlphaFoldDB" id="G0UUX8"/>
<dbReference type="EMBL" id="HE575322">
    <property type="protein sequence ID" value="CCC93192.1"/>
    <property type="molecule type" value="Genomic_DNA"/>
</dbReference>
<dbReference type="InterPro" id="IPR002347">
    <property type="entry name" value="SDR_fam"/>
</dbReference>
<evidence type="ECO:0000256" key="1">
    <source>
        <dbReference type="ARBA" id="ARBA00006484"/>
    </source>
</evidence>
<comment type="similarity">
    <text evidence="1">Belongs to the short-chain dehydrogenases/reductases (SDR) family.</text>
</comment>
<reference evidence="4" key="1">
    <citation type="journal article" date="2012" name="Proc. Natl. Acad. Sci. U.S.A.">
        <title>Antigenic diversity is generated by distinct evolutionary mechanisms in African trypanosome species.</title>
        <authorList>
            <person name="Jackson A.P."/>
            <person name="Berry A."/>
            <person name="Aslett M."/>
            <person name="Allison H.C."/>
            <person name="Burton P."/>
            <person name="Vavrova-Anderson J."/>
            <person name="Brown R."/>
            <person name="Browne H."/>
            <person name="Corton N."/>
            <person name="Hauser H."/>
            <person name="Gamble J."/>
            <person name="Gilderthorp R."/>
            <person name="Marcello L."/>
            <person name="McQuillan J."/>
            <person name="Otto T.D."/>
            <person name="Quail M.A."/>
            <person name="Sanders M.J."/>
            <person name="van Tonder A."/>
            <person name="Ginger M.L."/>
            <person name="Field M.C."/>
            <person name="Barry J.D."/>
            <person name="Hertz-Fowler C."/>
            <person name="Berriman M."/>
        </authorList>
    </citation>
    <scope>NUCLEOTIDE SEQUENCE</scope>
    <source>
        <strain evidence="4">IL3000</strain>
    </source>
</reference>
<name>G0UUX8_TRYCI</name>
<dbReference type="GO" id="GO:0016491">
    <property type="term" value="F:oxidoreductase activity"/>
    <property type="evidence" value="ECO:0007669"/>
    <property type="project" value="UniProtKB-KW"/>
</dbReference>
<gene>
    <name evidence="4" type="ORF">TCIL3000_9_6000</name>
</gene>
<dbReference type="VEuPathDB" id="TriTrypDB:TcIL3000_9_6000"/>
<keyword evidence="2" id="KW-0560">Oxidoreductase</keyword>
<proteinExistence type="inferred from homology"/>
<feature type="region of interest" description="Disordered" evidence="3">
    <location>
        <begin position="62"/>
        <end position="83"/>
    </location>
</feature>
<evidence type="ECO:0000256" key="3">
    <source>
        <dbReference type="SAM" id="MobiDB-lite"/>
    </source>
</evidence>
<organism evidence="4">
    <name type="scientific">Trypanosoma congolense (strain IL3000)</name>
    <dbReference type="NCBI Taxonomy" id="1068625"/>
    <lineage>
        <taxon>Eukaryota</taxon>
        <taxon>Discoba</taxon>
        <taxon>Euglenozoa</taxon>
        <taxon>Kinetoplastea</taxon>
        <taxon>Metakinetoplastina</taxon>
        <taxon>Trypanosomatida</taxon>
        <taxon>Trypanosomatidae</taxon>
        <taxon>Trypanosoma</taxon>
        <taxon>Nannomonas</taxon>
    </lineage>
</organism>
<dbReference type="PRINTS" id="PR00081">
    <property type="entry name" value="GDHRDH"/>
</dbReference>
<dbReference type="Pfam" id="PF00106">
    <property type="entry name" value="adh_short"/>
    <property type="match status" value="1"/>
</dbReference>
<protein>
    <submittedName>
        <fullName evidence="4">Putative short-chain dehydrogenase</fullName>
    </submittedName>
</protein>
<evidence type="ECO:0000313" key="4">
    <source>
        <dbReference type="EMBL" id="CCC93192.1"/>
    </source>
</evidence>
<sequence length="452" mass="49586">MGLRMGSGSRLLPAGYHSELGALCTACAAAVSFSLLPRQLLVVALPLWLVVQRLVAAGVRNRAAPPHRDGGDSQGGLAHPVGSEGSPAFVLARNMKDEERPVAIVTGTNCGIGYWTAVGLAVEGYRVVCTCRNASLSDATARKIRMEAQRRRQSLSKNRRYRDTPPSVIVDGSFFLECDDFDSIYRFVGQFKLSYTRLDVLVNNAGMMRRQLGFSKVNPQLELHTAVNFLGPLLLTELLIPPLKKSAGRVVYVSSSAHRYPQLLLREEGFLTLMFSRSSASTQLDGRLLEALKALNKGESEASGPLTSTSLLYAFARYGTSKLLNIYHAHYILRHHGVPACSLHPGCVATNFSRDLVLGSFISCAYQLLSLLFLKSPEEGAQTTLHCAMCDVRELRPVRPLNGNPNCVVSPYFAECMNQTHSWLLRYAWDVDEGDRIVEWGKSVVGITPNSV</sequence>
<dbReference type="SUPFAM" id="SSF51735">
    <property type="entry name" value="NAD(P)-binding Rossmann-fold domains"/>
    <property type="match status" value="1"/>
</dbReference>
<evidence type="ECO:0000256" key="2">
    <source>
        <dbReference type="ARBA" id="ARBA00023002"/>
    </source>
</evidence>
<dbReference type="Gene3D" id="3.40.50.720">
    <property type="entry name" value="NAD(P)-binding Rossmann-like Domain"/>
    <property type="match status" value="1"/>
</dbReference>
<dbReference type="PANTHER" id="PTHR24320:SF284">
    <property type="entry name" value="DEHYDROGENASE, PUTATIVE-RELATED"/>
    <property type="match status" value="1"/>
</dbReference>
<accession>G0UUX8</accession>
<dbReference type="InterPro" id="IPR036291">
    <property type="entry name" value="NAD(P)-bd_dom_sf"/>
</dbReference>